<sequence>IVFLTLFLVAWMIHTVQAIRFRSLFMWVILVAGATEWVGYMLCLFAIGQESPSSYLVACQAILVAAPALLVAQDYIIVERMMDFTGKEYGPVGRNEITKVFLGADMIAIALQAVGTSMLTDALGEPHQARVAQKILVTGLLLQIITFGIYTVLAILFDFRSSRDPALRAYKTQLESLRMLWIAFYISAALITIRTIYRTVEFMNVVPSSSGLYNQDGYLFNREWWFFVFESVPILFSVIVFSIWHPRAYLPPRKGFHISEGYKEQRKTGISRWCGLR</sequence>
<evidence type="ECO:0000313" key="6">
    <source>
        <dbReference type="EMBL" id="KIO33992.1"/>
    </source>
</evidence>
<keyword evidence="2 5" id="KW-0812">Transmembrane</keyword>
<dbReference type="PANTHER" id="PTHR31465:SF1">
    <property type="entry name" value="PROTEIN RTA1-RELATED"/>
    <property type="match status" value="1"/>
</dbReference>
<accession>A0A0C3MJV1</accession>
<keyword evidence="3 5" id="KW-1133">Transmembrane helix</keyword>
<evidence type="ECO:0000256" key="4">
    <source>
        <dbReference type="ARBA" id="ARBA00023136"/>
    </source>
</evidence>
<feature type="transmembrane region" description="Helical" evidence="5">
    <location>
        <begin position="135"/>
        <end position="157"/>
    </location>
</feature>
<proteinExistence type="predicted"/>
<dbReference type="InterPro" id="IPR007568">
    <property type="entry name" value="RTA1"/>
</dbReference>
<reference evidence="7" key="2">
    <citation type="submission" date="2015-01" db="EMBL/GenBank/DDBJ databases">
        <title>Evolutionary Origins and Diversification of the Mycorrhizal Mutualists.</title>
        <authorList>
            <consortium name="DOE Joint Genome Institute"/>
            <consortium name="Mycorrhizal Genomics Consortium"/>
            <person name="Kohler A."/>
            <person name="Kuo A."/>
            <person name="Nagy L.G."/>
            <person name="Floudas D."/>
            <person name="Copeland A."/>
            <person name="Barry K.W."/>
            <person name="Cichocki N."/>
            <person name="Veneault-Fourrey C."/>
            <person name="LaButti K."/>
            <person name="Lindquist E.A."/>
            <person name="Lipzen A."/>
            <person name="Lundell T."/>
            <person name="Morin E."/>
            <person name="Murat C."/>
            <person name="Riley R."/>
            <person name="Ohm R."/>
            <person name="Sun H."/>
            <person name="Tunlid A."/>
            <person name="Henrissat B."/>
            <person name="Grigoriev I.V."/>
            <person name="Hibbett D.S."/>
            <person name="Martin F."/>
        </authorList>
    </citation>
    <scope>NUCLEOTIDE SEQUENCE [LARGE SCALE GENOMIC DNA]</scope>
    <source>
        <strain evidence="7">MUT 4182</strain>
    </source>
</reference>
<dbReference type="AlphaFoldDB" id="A0A0C3MJV1"/>
<feature type="non-terminal residue" evidence="6">
    <location>
        <position position="277"/>
    </location>
</feature>
<feature type="non-terminal residue" evidence="6">
    <location>
        <position position="1"/>
    </location>
</feature>
<protein>
    <recommendedName>
        <fullName evidence="8">RTA1 like protein</fullName>
    </recommendedName>
</protein>
<evidence type="ECO:0008006" key="8">
    <source>
        <dbReference type="Google" id="ProtNLM"/>
    </source>
</evidence>
<evidence type="ECO:0000256" key="1">
    <source>
        <dbReference type="ARBA" id="ARBA00004141"/>
    </source>
</evidence>
<dbReference type="Pfam" id="PF04479">
    <property type="entry name" value="RTA1"/>
    <property type="match status" value="1"/>
</dbReference>
<dbReference type="Proteomes" id="UP000054248">
    <property type="component" value="Unassembled WGS sequence"/>
</dbReference>
<organism evidence="6 7">
    <name type="scientific">Tulasnella calospora MUT 4182</name>
    <dbReference type="NCBI Taxonomy" id="1051891"/>
    <lineage>
        <taxon>Eukaryota</taxon>
        <taxon>Fungi</taxon>
        <taxon>Dikarya</taxon>
        <taxon>Basidiomycota</taxon>
        <taxon>Agaricomycotina</taxon>
        <taxon>Agaricomycetes</taxon>
        <taxon>Cantharellales</taxon>
        <taxon>Tulasnellaceae</taxon>
        <taxon>Tulasnella</taxon>
    </lineage>
</organism>
<dbReference type="OrthoDB" id="3358017at2759"/>
<dbReference type="PANTHER" id="PTHR31465">
    <property type="entry name" value="PROTEIN RTA1-RELATED"/>
    <property type="match status" value="1"/>
</dbReference>
<comment type="subcellular location">
    <subcellularLocation>
        <location evidence="1">Membrane</location>
        <topology evidence="1">Multi-pass membrane protein</topology>
    </subcellularLocation>
</comment>
<feature type="transmembrane region" description="Helical" evidence="5">
    <location>
        <begin position="28"/>
        <end position="48"/>
    </location>
</feature>
<dbReference type="EMBL" id="KN822945">
    <property type="protein sequence ID" value="KIO33992.1"/>
    <property type="molecule type" value="Genomic_DNA"/>
</dbReference>
<dbReference type="STRING" id="1051891.A0A0C3MJV1"/>
<keyword evidence="7" id="KW-1185">Reference proteome</keyword>
<gene>
    <name evidence="6" type="ORF">M407DRAFT_52963</name>
</gene>
<feature type="transmembrane region" description="Helical" evidence="5">
    <location>
        <begin position="55"/>
        <end position="78"/>
    </location>
</feature>
<evidence type="ECO:0000256" key="5">
    <source>
        <dbReference type="SAM" id="Phobius"/>
    </source>
</evidence>
<dbReference type="GO" id="GO:0016020">
    <property type="term" value="C:membrane"/>
    <property type="evidence" value="ECO:0007669"/>
    <property type="project" value="UniProtKB-SubCell"/>
</dbReference>
<name>A0A0C3MJV1_9AGAM</name>
<dbReference type="HOGENOM" id="CLU_033465_3_2_1"/>
<keyword evidence="4 5" id="KW-0472">Membrane</keyword>
<feature type="transmembrane region" description="Helical" evidence="5">
    <location>
        <begin position="224"/>
        <end position="244"/>
    </location>
</feature>
<evidence type="ECO:0000256" key="2">
    <source>
        <dbReference type="ARBA" id="ARBA00022692"/>
    </source>
</evidence>
<evidence type="ECO:0000313" key="7">
    <source>
        <dbReference type="Proteomes" id="UP000054248"/>
    </source>
</evidence>
<reference evidence="6 7" key="1">
    <citation type="submission" date="2014-04" db="EMBL/GenBank/DDBJ databases">
        <authorList>
            <consortium name="DOE Joint Genome Institute"/>
            <person name="Kuo A."/>
            <person name="Girlanda M."/>
            <person name="Perotto S."/>
            <person name="Kohler A."/>
            <person name="Nagy L.G."/>
            <person name="Floudas D."/>
            <person name="Copeland A."/>
            <person name="Barry K.W."/>
            <person name="Cichocki N."/>
            <person name="Veneault-Fourrey C."/>
            <person name="LaButti K."/>
            <person name="Lindquist E.A."/>
            <person name="Lipzen A."/>
            <person name="Lundell T."/>
            <person name="Morin E."/>
            <person name="Murat C."/>
            <person name="Sun H."/>
            <person name="Tunlid A."/>
            <person name="Henrissat B."/>
            <person name="Grigoriev I.V."/>
            <person name="Hibbett D.S."/>
            <person name="Martin F."/>
            <person name="Nordberg H.P."/>
            <person name="Cantor M.N."/>
            <person name="Hua S.X."/>
        </authorList>
    </citation>
    <scope>NUCLEOTIDE SEQUENCE [LARGE SCALE GENOMIC DNA]</scope>
    <source>
        <strain evidence="6 7">MUT 4182</strain>
    </source>
</reference>
<evidence type="ECO:0000256" key="3">
    <source>
        <dbReference type="ARBA" id="ARBA00022989"/>
    </source>
</evidence>
<feature type="transmembrane region" description="Helical" evidence="5">
    <location>
        <begin position="178"/>
        <end position="197"/>
    </location>
</feature>